<dbReference type="GO" id="GO:0005524">
    <property type="term" value="F:ATP binding"/>
    <property type="evidence" value="ECO:0007669"/>
    <property type="project" value="InterPro"/>
</dbReference>
<sequence>MAISLTGLRECELFAEVMKKTSLNILLDSKELEFILSCAIVFLNEYSGDKRKSPYFEIAYYITLKCAINNNYYEPLLDTSSNFGLYPIAQYIVKNKLTEGTSSTGFSLEYQLDKFKNEHITETYEQKKYKAQMIGSDSKENCYIAPTSFGKSALIVDIIKARTPKRTAIIVPTKSLLIQTYKLIKNNFPQHHIIFHDEMHDGADEFISIFTQERALRLLKNKAISFELLIVDEAHNLFEMDGRSILLTRLIRRNRLRNPNSTNYYLSPLISETENLKTSEAQNFFERRIASNIKEPDIYEFRTSGETLSYNRFLNEFYRQGNELNFIQYIINNKKEKNFLYLRAPKRVEELSNLVSKELSPAESSILNELSQTISNNVHSDFYCVEHIKKGLIYLHGKLPDLIKEYLEYKFSQIKELQFMVANSVILEGVNLPIDNLFILNTHKLDERSLTNLIGRVNRLNEVFDDKRRSLDKLLPPIHFVNSDEFNRKGGKMENQIKLLRNGIFKDKIKNPLLLNFDPTEFINKLEKLRENEDYTGIEHLERKISQFTDIQDRENFLINSDSDESRKVKQTLMESGISSVYSSPEGVFDVLEKRIDTIPTSTEWIASSVIDKVYLYFIKALEHEISDAAFLRLQHPKARDFYKLFTRNLHRLNLKDHISDTVGYFNSIKYTDSGREFYIGVSYGEIPKNNVTGVYASNAYIDLSKKTDKQLVNLALVKIKIESDFVSYRLNEYVNVLHDLNLITDDEYNLHIYGTNKKSNTEFVKIGISGALINKLERDKQIDNISITDLGVINYNSEFSKYIKSQDDLIQFEISKYINI</sequence>
<dbReference type="eggNOG" id="COG1204">
    <property type="taxonomic scope" value="Bacteria"/>
</dbReference>
<dbReference type="Pfam" id="PF00270">
    <property type="entry name" value="DEAD"/>
    <property type="match status" value="1"/>
</dbReference>
<keyword evidence="3" id="KW-1185">Reference proteome</keyword>
<dbReference type="GO" id="GO:0003676">
    <property type="term" value="F:nucleic acid binding"/>
    <property type="evidence" value="ECO:0007669"/>
    <property type="project" value="InterPro"/>
</dbReference>
<dbReference type="InterPro" id="IPR011545">
    <property type="entry name" value="DEAD/DEAH_box_helicase_dom"/>
</dbReference>
<dbReference type="SUPFAM" id="SSF52540">
    <property type="entry name" value="P-loop containing nucleoside triphosphate hydrolases"/>
    <property type="match status" value="1"/>
</dbReference>
<dbReference type="RefSeq" id="WP_011911858.1">
    <property type="nucleotide sequence ID" value="NC_009434.1"/>
</dbReference>
<name>A4VH81_STUS1</name>
<proteinExistence type="predicted"/>
<organism evidence="2 3">
    <name type="scientific">Stutzerimonas stutzeri (strain A1501)</name>
    <name type="common">Pseudomonas stutzeri</name>
    <dbReference type="NCBI Taxonomy" id="379731"/>
    <lineage>
        <taxon>Bacteria</taxon>
        <taxon>Pseudomonadati</taxon>
        <taxon>Pseudomonadota</taxon>
        <taxon>Gammaproteobacteria</taxon>
        <taxon>Pseudomonadales</taxon>
        <taxon>Pseudomonadaceae</taxon>
        <taxon>Stutzerimonas</taxon>
    </lineage>
</organism>
<reference evidence="2 3" key="1">
    <citation type="journal article" date="2008" name="Proc. Natl. Acad. Sci. U.S.A.">
        <title>Nitrogen fixation island and rhizosphere competence traits in the genome of root-associated Pseudomonas stutzeri A1501.</title>
        <authorList>
            <person name="Yan Y."/>
            <person name="Yang J."/>
            <person name="Dou Y."/>
            <person name="Chen M."/>
            <person name="Ping S."/>
            <person name="Peng J."/>
            <person name="Lu W."/>
            <person name="Zhang W."/>
            <person name="Yao Z."/>
            <person name="Li H."/>
            <person name="Liu W."/>
            <person name="He S."/>
            <person name="Geng L."/>
            <person name="Zhang X."/>
            <person name="Yang F."/>
            <person name="Yu H."/>
            <person name="Zhan Y."/>
            <person name="Li D."/>
            <person name="Lin Z."/>
            <person name="Wang Y."/>
            <person name="Elmerich C."/>
            <person name="Lin M."/>
            <person name="Jin Q."/>
        </authorList>
    </citation>
    <scope>NUCLEOTIDE SEQUENCE [LARGE SCALE GENOMIC DNA]</scope>
    <source>
        <strain evidence="2 3">A1501</strain>
    </source>
</reference>
<dbReference type="Gene3D" id="3.40.50.300">
    <property type="entry name" value="P-loop containing nucleotide triphosphate hydrolases"/>
    <property type="match status" value="2"/>
</dbReference>
<dbReference type="KEGG" id="psa:PST_0626"/>
<dbReference type="InterPro" id="IPR014001">
    <property type="entry name" value="Helicase_ATP-bd"/>
</dbReference>
<dbReference type="HOGENOM" id="CLU_018336_0_0_6"/>
<dbReference type="AlphaFoldDB" id="A4VH81"/>
<dbReference type="SMART" id="SM00487">
    <property type="entry name" value="DEXDc"/>
    <property type="match status" value="1"/>
</dbReference>
<evidence type="ECO:0000313" key="3">
    <source>
        <dbReference type="Proteomes" id="UP000000233"/>
    </source>
</evidence>
<dbReference type="Proteomes" id="UP000000233">
    <property type="component" value="Chromosome"/>
</dbReference>
<dbReference type="PROSITE" id="PS51192">
    <property type="entry name" value="HELICASE_ATP_BIND_1"/>
    <property type="match status" value="1"/>
</dbReference>
<gene>
    <name evidence="2" type="ordered locus">PST_0626</name>
</gene>
<evidence type="ECO:0000313" key="2">
    <source>
        <dbReference type="EMBL" id="ABP78332.1"/>
    </source>
</evidence>
<accession>A4VH81</accession>
<dbReference type="EMBL" id="CP000304">
    <property type="protein sequence ID" value="ABP78332.1"/>
    <property type="molecule type" value="Genomic_DNA"/>
</dbReference>
<evidence type="ECO:0000259" key="1">
    <source>
        <dbReference type="PROSITE" id="PS51192"/>
    </source>
</evidence>
<protein>
    <recommendedName>
        <fullName evidence="1">Helicase ATP-binding domain-containing protein</fullName>
    </recommendedName>
</protein>
<dbReference type="InterPro" id="IPR027417">
    <property type="entry name" value="P-loop_NTPase"/>
</dbReference>
<feature type="domain" description="Helicase ATP-binding" evidence="1">
    <location>
        <begin position="145"/>
        <end position="269"/>
    </location>
</feature>